<dbReference type="InterPro" id="IPR006016">
    <property type="entry name" value="UspA"/>
</dbReference>
<dbReference type="PRINTS" id="PR01438">
    <property type="entry name" value="UNVRSLSTRESS"/>
</dbReference>
<evidence type="ECO:0000313" key="5">
    <source>
        <dbReference type="Proteomes" id="UP000199706"/>
    </source>
</evidence>
<protein>
    <recommendedName>
        <fullName evidence="2">Universal stress protein</fullName>
    </recommendedName>
</protein>
<dbReference type="InterPro" id="IPR014729">
    <property type="entry name" value="Rossmann-like_a/b/a_fold"/>
</dbReference>
<dbReference type="GO" id="GO:0005737">
    <property type="term" value="C:cytoplasm"/>
    <property type="evidence" value="ECO:0007669"/>
    <property type="project" value="UniProtKB-SubCell"/>
</dbReference>
<evidence type="ECO:0000259" key="3">
    <source>
        <dbReference type="Pfam" id="PF00582"/>
    </source>
</evidence>
<dbReference type="InterPro" id="IPR006015">
    <property type="entry name" value="Universal_stress_UspA"/>
</dbReference>
<dbReference type="PIRSF" id="PIRSF006276">
    <property type="entry name" value="UspA"/>
    <property type="match status" value="1"/>
</dbReference>
<dbReference type="PANTHER" id="PTHR46268">
    <property type="entry name" value="STRESS RESPONSE PROTEIN NHAX"/>
    <property type="match status" value="1"/>
</dbReference>
<dbReference type="OrthoDB" id="8547832at2"/>
<comment type="subcellular location">
    <subcellularLocation>
        <location evidence="2">Cytoplasm</location>
    </subcellularLocation>
</comment>
<comment type="similarity">
    <text evidence="1 2">Belongs to the universal stress protein A family.</text>
</comment>
<feature type="domain" description="UspA" evidence="3">
    <location>
        <begin position="1"/>
        <end position="146"/>
    </location>
</feature>
<accession>A0A1G8BEB1</accession>
<evidence type="ECO:0000256" key="1">
    <source>
        <dbReference type="ARBA" id="ARBA00008791"/>
    </source>
</evidence>
<dbReference type="Gene3D" id="3.40.50.620">
    <property type="entry name" value="HUPs"/>
    <property type="match status" value="1"/>
</dbReference>
<evidence type="ECO:0000313" key="4">
    <source>
        <dbReference type="EMBL" id="SDH31414.1"/>
    </source>
</evidence>
<reference evidence="4 5" key="1">
    <citation type="submission" date="2016-10" db="EMBL/GenBank/DDBJ databases">
        <authorList>
            <person name="de Groot N.N."/>
        </authorList>
    </citation>
    <scope>NUCLEOTIDE SEQUENCE [LARGE SCALE GENOMIC DNA]</scope>
    <source>
        <strain evidence="4 5">LMG 2247</strain>
    </source>
</reference>
<dbReference type="Pfam" id="PF00582">
    <property type="entry name" value="Usp"/>
    <property type="match status" value="1"/>
</dbReference>
<dbReference type="CDD" id="cd00293">
    <property type="entry name" value="USP-like"/>
    <property type="match status" value="1"/>
</dbReference>
<dbReference type="RefSeq" id="WP_090686327.1">
    <property type="nucleotide sequence ID" value="NZ_CADERL010000004.1"/>
</dbReference>
<evidence type="ECO:0000256" key="2">
    <source>
        <dbReference type="PIRNR" id="PIRNR006276"/>
    </source>
</evidence>
<dbReference type="Proteomes" id="UP000199706">
    <property type="component" value="Unassembled WGS sequence"/>
</dbReference>
<sequence length="152" mass="16676">MYQNILVAVDGSASSLRALNEAIQMAKLARGKVTALYVLDHSSTFTYAGEYEPRAMVDALHEDARRVLGEVQKRITELQVPGDVEVIETDGIGEDVASCLQRCAQSRGADLFVMGTHGRRGIRRLVLGSVAERFLRFSTCPVLLVRDDVPAQ</sequence>
<dbReference type="SUPFAM" id="SSF52402">
    <property type="entry name" value="Adenine nucleotide alpha hydrolases-like"/>
    <property type="match status" value="1"/>
</dbReference>
<dbReference type="AlphaFoldDB" id="A0A1G8BEB1"/>
<dbReference type="EMBL" id="FNCJ01000009">
    <property type="protein sequence ID" value="SDH31414.1"/>
    <property type="molecule type" value="Genomic_DNA"/>
</dbReference>
<organism evidence="4 5">
    <name type="scientific">Paraburkholderia phenazinium</name>
    <dbReference type="NCBI Taxonomy" id="60549"/>
    <lineage>
        <taxon>Bacteria</taxon>
        <taxon>Pseudomonadati</taxon>
        <taxon>Pseudomonadota</taxon>
        <taxon>Betaproteobacteria</taxon>
        <taxon>Burkholderiales</taxon>
        <taxon>Burkholderiaceae</taxon>
        <taxon>Paraburkholderia</taxon>
    </lineage>
</organism>
<name>A0A1G8BEB1_9BURK</name>
<gene>
    <name evidence="4" type="ORF">SAMN05216466_10915</name>
</gene>
<proteinExistence type="inferred from homology"/>
<dbReference type="PANTHER" id="PTHR46268:SF6">
    <property type="entry name" value="UNIVERSAL STRESS PROTEIN UP12"/>
    <property type="match status" value="1"/>
</dbReference>
<keyword evidence="2" id="KW-0963">Cytoplasm</keyword>